<dbReference type="Gene3D" id="3.30.70.270">
    <property type="match status" value="1"/>
</dbReference>
<sequence length="63" mass="7343">MYRRTLQNWKLAEHWGRKHTEAFIKLKKALTSEPVLQRPLWDGTPFIITMDGCQDGFGAVLLQ</sequence>
<evidence type="ECO:0000313" key="3">
    <source>
        <dbReference type="EMBL" id="KZT67392.1"/>
    </source>
</evidence>
<evidence type="ECO:0000259" key="1">
    <source>
        <dbReference type="Pfam" id="PF17919"/>
    </source>
</evidence>
<dbReference type="InterPro" id="IPR041577">
    <property type="entry name" value="RT_RNaseH_2"/>
</dbReference>
<dbReference type="Proteomes" id="UP000076727">
    <property type="component" value="Unassembled WGS sequence"/>
</dbReference>
<dbReference type="Pfam" id="PF17919">
    <property type="entry name" value="RT_RNaseH_2"/>
    <property type="match status" value="1"/>
</dbReference>
<dbReference type="EMBL" id="KV429159">
    <property type="protein sequence ID" value="KZT63757.1"/>
    <property type="molecule type" value="Genomic_DNA"/>
</dbReference>
<dbReference type="AlphaFoldDB" id="A0A165NUI8"/>
<dbReference type="InterPro" id="IPR043128">
    <property type="entry name" value="Rev_trsase/Diguanyl_cyclase"/>
</dbReference>
<dbReference type="EMBL" id="KV429077">
    <property type="protein sequence ID" value="KZT67392.1"/>
    <property type="molecule type" value="Genomic_DNA"/>
</dbReference>
<reference evidence="3 4" key="1">
    <citation type="journal article" date="2016" name="Mol. Biol. Evol.">
        <title>Comparative Genomics of Early-Diverging Mushroom-Forming Fungi Provides Insights into the Origins of Lignocellulose Decay Capabilities.</title>
        <authorList>
            <person name="Nagy L.G."/>
            <person name="Riley R."/>
            <person name="Tritt A."/>
            <person name="Adam C."/>
            <person name="Daum C."/>
            <person name="Floudas D."/>
            <person name="Sun H."/>
            <person name="Yadav J.S."/>
            <person name="Pangilinan J."/>
            <person name="Larsson K.H."/>
            <person name="Matsuura K."/>
            <person name="Barry K."/>
            <person name="Labutti K."/>
            <person name="Kuo R."/>
            <person name="Ohm R.A."/>
            <person name="Bhattacharya S.S."/>
            <person name="Shirouzu T."/>
            <person name="Yoshinaga Y."/>
            <person name="Martin F.M."/>
            <person name="Grigoriev I.V."/>
            <person name="Hibbett D.S."/>
        </authorList>
    </citation>
    <scope>NUCLEOTIDE SEQUENCE [LARGE SCALE GENOMIC DNA]</scope>
    <source>
        <strain evidence="3 4">L-15889</strain>
    </source>
</reference>
<protein>
    <recommendedName>
        <fullName evidence="1">Reverse transcriptase/retrotransposon-derived protein RNase H-like domain-containing protein</fullName>
    </recommendedName>
</protein>
<gene>
    <name evidence="3" type="ORF">DAEQUDRAFT_673492</name>
    <name evidence="2" type="ORF">DAEQUDRAFT_679818</name>
</gene>
<accession>A0A165NUI8</accession>
<organism evidence="3 4">
    <name type="scientific">Daedalea quercina L-15889</name>
    <dbReference type="NCBI Taxonomy" id="1314783"/>
    <lineage>
        <taxon>Eukaryota</taxon>
        <taxon>Fungi</taxon>
        <taxon>Dikarya</taxon>
        <taxon>Basidiomycota</taxon>
        <taxon>Agaricomycotina</taxon>
        <taxon>Agaricomycetes</taxon>
        <taxon>Polyporales</taxon>
        <taxon>Fomitopsis</taxon>
    </lineage>
</organism>
<dbReference type="OrthoDB" id="2662456at2759"/>
<dbReference type="SUPFAM" id="SSF56672">
    <property type="entry name" value="DNA/RNA polymerases"/>
    <property type="match status" value="1"/>
</dbReference>
<proteinExistence type="predicted"/>
<dbReference type="STRING" id="1314783.A0A165NUI8"/>
<feature type="domain" description="Reverse transcriptase/retrotransposon-derived protein RNase H-like" evidence="1">
    <location>
        <begin position="15"/>
        <end position="63"/>
    </location>
</feature>
<dbReference type="InterPro" id="IPR043502">
    <property type="entry name" value="DNA/RNA_pol_sf"/>
</dbReference>
<keyword evidence="4" id="KW-1185">Reference proteome</keyword>
<evidence type="ECO:0000313" key="2">
    <source>
        <dbReference type="EMBL" id="KZT63757.1"/>
    </source>
</evidence>
<name>A0A165NUI8_9APHY</name>
<evidence type="ECO:0000313" key="4">
    <source>
        <dbReference type="Proteomes" id="UP000076727"/>
    </source>
</evidence>